<evidence type="ECO:0000313" key="2">
    <source>
        <dbReference type="EMBL" id="SEO73314.1"/>
    </source>
</evidence>
<name>A0A1H8S4H0_9EURY</name>
<dbReference type="AlphaFoldDB" id="A0A1H8S4H0"/>
<sequence length="113" mass="12315">MATTERFECLRTTLFSVADERFPVPTGQGDTGSVAGETECVRHGSESLSTPFPVPPFAPSDSVDCGRGRDDRTTVERARRAVLFADAVILYRERPQGANAAQKVERHVFSVTA</sequence>
<evidence type="ECO:0000256" key="1">
    <source>
        <dbReference type="SAM" id="MobiDB-lite"/>
    </source>
</evidence>
<gene>
    <name evidence="2" type="ORF">SAMN04487948_104432</name>
</gene>
<dbReference type="Proteomes" id="UP000199126">
    <property type="component" value="Unassembled WGS sequence"/>
</dbReference>
<protein>
    <submittedName>
        <fullName evidence="2">Uncharacterized protein</fullName>
    </submittedName>
</protein>
<reference evidence="3" key="1">
    <citation type="submission" date="2016-10" db="EMBL/GenBank/DDBJ databases">
        <authorList>
            <person name="Varghese N."/>
            <person name="Submissions S."/>
        </authorList>
    </citation>
    <scope>NUCLEOTIDE SEQUENCE [LARGE SCALE GENOMIC DNA]</scope>
    <source>
        <strain evidence="3">CGMCC 1.10121</strain>
    </source>
</reference>
<keyword evidence="3" id="KW-1185">Reference proteome</keyword>
<organism evidence="2 3">
    <name type="scientific">Halogranum amylolyticum</name>
    <dbReference type="NCBI Taxonomy" id="660520"/>
    <lineage>
        <taxon>Archaea</taxon>
        <taxon>Methanobacteriati</taxon>
        <taxon>Methanobacteriota</taxon>
        <taxon>Stenosarchaea group</taxon>
        <taxon>Halobacteria</taxon>
        <taxon>Halobacteriales</taxon>
        <taxon>Haloferacaceae</taxon>
    </lineage>
</organism>
<dbReference type="EMBL" id="FODV01000004">
    <property type="protein sequence ID" value="SEO73314.1"/>
    <property type="molecule type" value="Genomic_DNA"/>
</dbReference>
<evidence type="ECO:0000313" key="3">
    <source>
        <dbReference type="Proteomes" id="UP000199126"/>
    </source>
</evidence>
<proteinExistence type="predicted"/>
<feature type="region of interest" description="Disordered" evidence="1">
    <location>
        <begin position="42"/>
        <end position="72"/>
    </location>
</feature>
<accession>A0A1H8S4H0</accession>